<accession>A0A5S9Q9E5</accession>
<feature type="domain" description="Multidrug resistance protein MdtA-like C-terminal permuted SH3" evidence="3">
    <location>
        <begin position="217"/>
        <end position="260"/>
    </location>
</feature>
<feature type="region of interest" description="Disordered" evidence="1">
    <location>
        <begin position="43"/>
        <end position="71"/>
    </location>
</feature>
<keyword evidence="2" id="KW-0812">Transmembrane</keyword>
<name>A0A5S9Q9E5_9GAMM</name>
<feature type="compositionally biased region" description="Polar residues" evidence="1">
    <location>
        <begin position="116"/>
        <end position="138"/>
    </location>
</feature>
<keyword evidence="2" id="KW-0472">Membrane</keyword>
<keyword evidence="5" id="KW-1185">Reference proteome</keyword>
<sequence>MTQRTRQPENIINSSQIAYPLWQWLLVALVILATAAGSYASFPASAETPPQQRSNSALPVTTVTSDGPTNNIQWQTQGQWVVPEHGNAYVTIAFTQKQLTLLAGISSAQLDIPQSLNTQSNSKPNSESSLAPNPTTIALTPAWPPTGNSQSPLLHLHLAVSAIATNTDTGTAPALGDAHSHDISSALVSGQSVTVQIQGKLRQPLTPIPYSYLRANSSIWLVDNNNSLIIRPITIAYADGNALYLRDGIHAGDKIIVSDLPFASAGLSVAPTERPVTR</sequence>
<feature type="compositionally biased region" description="Polar residues" evidence="1">
    <location>
        <begin position="48"/>
        <end position="71"/>
    </location>
</feature>
<protein>
    <recommendedName>
        <fullName evidence="3">Multidrug resistance protein MdtA-like C-terminal permuted SH3 domain-containing protein</fullName>
    </recommendedName>
</protein>
<organism evidence="4 5">
    <name type="scientific">BD1-7 clade bacterium</name>
    <dbReference type="NCBI Taxonomy" id="2029982"/>
    <lineage>
        <taxon>Bacteria</taxon>
        <taxon>Pseudomonadati</taxon>
        <taxon>Pseudomonadota</taxon>
        <taxon>Gammaproteobacteria</taxon>
        <taxon>Cellvibrionales</taxon>
        <taxon>Spongiibacteraceae</taxon>
        <taxon>BD1-7 clade</taxon>
    </lineage>
</organism>
<evidence type="ECO:0000259" key="3">
    <source>
        <dbReference type="Pfam" id="PF25967"/>
    </source>
</evidence>
<feature type="transmembrane region" description="Helical" evidence="2">
    <location>
        <begin position="21"/>
        <end position="42"/>
    </location>
</feature>
<dbReference type="InterPro" id="IPR058627">
    <property type="entry name" value="MdtA-like_C"/>
</dbReference>
<dbReference type="Gene3D" id="2.40.420.20">
    <property type="match status" value="1"/>
</dbReference>
<gene>
    <name evidence="4" type="ORF">OPDIPICF_01630</name>
</gene>
<evidence type="ECO:0000256" key="1">
    <source>
        <dbReference type="SAM" id="MobiDB-lite"/>
    </source>
</evidence>
<dbReference type="OrthoDB" id="9806939at2"/>
<keyword evidence="2" id="KW-1133">Transmembrane helix</keyword>
<evidence type="ECO:0000256" key="2">
    <source>
        <dbReference type="SAM" id="Phobius"/>
    </source>
</evidence>
<dbReference type="Pfam" id="PF25967">
    <property type="entry name" value="RND-MFP_C"/>
    <property type="match status" value="1"/>
</dbReference>
<dbReference type="EMBL" id="CACSIO010000023">
    <property type="protein sequence ID" value="CAA0114634.1"/>
    <property type="molecule type" value="Genomic_DNA"/>
</dbReference>
<dbReference type="Proteomes" id="UP000441399">
    <property type="component" value="Unassembled WGS sequence"/>
</dbReference>
<reference evidence="4 5" key="1">
    <citation type="submission" date="2019-11" db="EMBL/GenBank/DDBJ databases">
        <authorList>
            <person name="Holert J."/>
        </authorList>
    </citation>
    <scope>NUCLEOTIDE SEQUENCE [LARGE SCALE GENOMIC DNA]</scope>
    <source>
        <strain evidence="4">SB11_3</strain>
    </source>
</reference>
<dbReference type="AlphaFoldDB" id="A0A5S9Q9E5"/>
<evidence type="ECO:0000313" key="5">
    <source>
        <dbReference type="Proteomes" id="UP000441399"/>
    </source>
</evidence>
<feature type="region of interest" description="Disordered" evidence="1">
    <location>
        <begin position="116"/>
        <end position="144"/>
    </location>
</feature>
<proteinExistence type="predicted"/>
<evidence type="ECO:0000313" key="4">
    <source>
        <dbReference type="EMBL" id="CAA0114634.1"/>
    </source>
</evidence>